<evidence type="ECO:0000313" key="1">
    <source>
        <dbReference type="EMBL" id="EFO14927.1"/>
    </source>
</evidence>
<dbReference type="CTD" id="9951059"/>
<dbReference type="AlphaFoldDB" id="A0A1S0TJN6"/>
<proteinExistence type="predicted"/>
<dbReference type="RefSeq" id="XP_003149142.1">
    <property type="nucleotide sequence ID" value="XM_003149094.1"/>
</dbReference>
<dbReference type="GeneID" id="9951059"/>
<accession>A0A1S0TJN6</accession>
<dbReference type="EMBL" id="JH712257">
    <property type="protein sequence ID" value="EFO14927.1"/>
    <property type="molecule type" value="Genomic_DNA"/>
</dbReference>
<dbReference type="InParanoid" id="A0A1S0TJN6"/>
<dbReference type="KEGG" id="loa:LOAG_13589"/>
<reference evidence="1" key="1">
    <citation type="submission" date="2012-04" db="EMBL/GenBank/DDBJ databases">
        <title>The Genome Sequence of Loa loa.</title>
        <authorList>
            <consortium name="The Broad Institute Genome Sequencing Platform"/>
            <consortium name="Broad Institute Genome Sequencing Center for Infectious Disease"/>
            <person name="Nutman T.B."/>
            <person name="Fink D.L."/>
            <person name="Russ C."/>
            <person name="Young S."/>
            <person name="Zeng Q."/>
            <person name="Gargeya S."/>
            <person name="Alvarado L."/>
            <person name="Berlin A."/>
            <person name="Chapman S.B."/>
            <person name="Chen Z."/>
            <person name="Freedman E."/>
            <person name="Gellesch M."/>
            <person name="Goldberg J."/>
            <person name="Griggs A."/>
            <person name="Gujja S."/>
            <person name="Heilman E.R."/>
            <person name="Heiman D."/>
            <person name="Howarth C."/>
            <person name="Mehta T."/>
            <person name="Neiman D."/>
            <person name="Pearson M."/>
            <person name="Roberts A."/>
            <person name="Saif S."/>
            <person name="Shea T."/>
            <person name="Shenoy N."/>
            <person name="Sisk P."/>
            <person name="Stolte C."/>
            <person name="Sykes S."/>
            <person name="White J."/>
            <person name="Yandava C."/>
            <person name="Haas B."/>
            <person name="Henn M.R."/>
            <person name="Nusbaum C."/>
            <person name="Birren B."/>
        </authorList>
    </citation>
    <scope>NUCLEOTIDE SEQUENCE [LARGE SCALE GENOMIC DNA]</scope>
</reference>
<organism evidence="1">
    <name type="scientific">Loa loa</name>
    <name type="common">Eye worm</name>
    <name type="synonym">Filaria loa</name>
    <dbReference type="NCBI Taxonomy" id="7209"/>
    <lineage>
        <taxon>Eukaryota</taxon>
        <taxon>Metazoa</taxon>
        <taxon>Ecdysozoa</taxon>
        <taxon>Nematoda</taxon>
        <taxon>Chromadorea</taxon>
        <taxon>Rhabditida</taxon>
        <taxon>Spirurina</taxon>
        <taxon>Spiruromorpha</taxon>
        <taxon>Filarioidea</taxon>
        <taxon>Onchocercidae</taxon>
        <taxon>Loa</taxon>
    </lineage>
</organism>
<name>A0A1S0TJN6_LOALO</name>
<gene>
    <name evidence="1" type="ORF">LOAG_13589</name>
</gene>
<sequence>MGSLWHCPLCRYNDMIIHGVDTETSLFYTVHCPFPSNGYWKSLFLATFNMSSCRWRSIEQRGKILNVDCTEFLKSRIHFWPRFDEAQREVGSYNSIKVVWIDDL</sequence>
<protein>
    <submittedName>
        <fullName evidence="1">Uncharacterized protein</fullName>
    </submittedName>
</protein>